<evidence type="ECO:0000259" key="2">
    <source>
        <dbReference type="PROSITE" id="PS50234"/>
    </source>
</evidence>
<dbReference type="Proteomes" id="UP000557717">
    <property type="component" value="Unassembled WGS sequence"/>
</dbReference>
<dbReference type="EMBL" id="JACHFD010000022">
    <property type="protein sequence ID" value="MBB5353208.1"/>
    <property type="molecule type" value="Genomic_DNA"/>
</dbReference>
<gene>
    <name evidence="3" type="ORF">HNR46_003463</name>
</gene>
<sequence length="242" mass="26167">MTLVAVSLGVTSCDRPRSGANPPPSREQDFASPLVSSEVSGKGDPEPIPSTTPPGSHMDPSSNAYIVFDGSGSMAGEPIEEARRAVTAFVQAAPTDLNLGLYVFDQNHQGGSELVPLGRGEKQRAQLRQQIAGISAGGGTPLGAALRAGTESLMARFQQQLRYGDIRLIVVTDGEATDPRTFDKSIRYARDYHVPIYTVGFRVREEHALRRFSEAYLTANDEQQLLNAMQETLAELDDDADF</sequence>
<organism evidence="3 4">
    <name type="scientific">Haloferula luteola</name>
    <dbReference type="NCBI Taxonomy" id="595692"/>
    <lineage>
        <taxon>Bacteria</taxon>
        <taxon>Pseudomonadati</taxon>
        <taxon>Verrucomicrobiota</taxon>
        <taxon>Verrucomicrobiia</taxon>
        <taxon>Verrucomicrobiales</taxon>
        <taxon>Verrucomicrobiaceae</taxon>
        <taxon>Haloferula</taxon>
    </lineage>
</organism>
<dbReference type="InterPro" id="IPR036465">
    <property type="entry name" value="vWFA_dom_sf"/>
</dbReference>
<dbReference type="Gene3D" id="3.40.50.410">
    <property type="entry name" value="von Willebrand factor, type A domain"/>
    <property type="match status" value="1"/>
</dbReference>
<proteinExistence type="predicted"/>
<dbReference type="AlphaFoldDB" id="A0A840VF00"/>
<evidence type="ECO:0000313" key="3">
    <source>
        <dbReference type="EMBL" id="MBB5353208.1"/>
    </source>
</evidence>
<accession>A0A840VF00</accession>
<keyword evidence="4" id="KW-1185">Reference proteome</keyword>
<evidence type="ECO:0000256" key="1">
    <source>
        <dbReference type="SAM" id="MobiDB-lite"/>
    </source>
</evidence>
<dbReference type="InterPro" id="IPR002035">
    <property type="entry name" value="VWF_A"/>
</dbReference>
<dbReference type="PROSITE" id="PS50234">
    <property type="entry name" value="VWFA"/>
    <property type="match status" value="1"/>
</dbReference>
<dbReference type="Pfam" id="PF00092">
    <property type="entry name" value="VWA"/>
    <property type="match status" value="1"/>
</dbReference>
<feature type="region of interest" description="Disordered" evidence="1">
    <location>
        <begin position="1"/>
        <end position="63"/>
    </location>
</feature>
<dbReference type="SUPFAM" id="SSF53300">
    <property type="entry name" value="vWA-like"/>
    <property type="match status" value="1"/>
</dbReference>
<dbReference type="SMART" id="SM00327">
    <property type="entry name" value="VWA"/>
    <property type="match status" value="1"/>
</dbReference>
<name>A0A840VF00_9BACT</name>
<reference evidence="3 4" key="1">
    <citation type="submission" date="2020-08" db="EMBL/GenBank/DDBJ databases">
        <title>Genomic Encyclopedia of Type Strains, Phase IV (KMG-IV): sequencing the most valuable type-strain genomes for metagenomic binning, comparative biology and taxonomic classification.</title>
        <authorList>
            <person name="Goeker M."/>
        </authorList>
    </citation>
    <scope>NUCLEOTIDE SEQUENCE [LARGE SCALE GENOMIC DNA]</scope>
    <source>
        <strain evidence="3 4">YC6886</strain>
    </source>
</reference>
<feature type="domain" description="VWFA" evidence="2">
    <location>
        <begin position="63"/>
        <end position="201"/>
    </location>
</feature>
<comment type="caution">
    <text evidence="3">The sequence shown here is derived from an EMBL/GenBank/DDBJ whole genome shotgun (WGS) entry which is preliminary data.</text>
</comment>
<dbReference type="CDD" id="cd00198">
    <property type="entry name" value="vWFA"/>
    <property type="match status" value="1"/>
</dbReference>
<evidence type="ECO:0000313" key="4">
    <source>
        <dbReference type="Proteomes" id="UP000557717"/>
    </source>
</evidence>
<protein>
    <submittedName>
        <fullName evidence="3">Mg-chelatase subunit ChlD</fullName>
    </submittedName>
</protein>